<evidence type="ECO:0000313" key="1">
    <source>
        <dbReference type="EMBL" id="VAW07377.1"/>
    </source>
</evidence>
<protein>
    <recommendedName>
        <fullName evidence="2">Peptide transport system permease protein sapC (TC 3.A.1.5.5)</fullName>
    </recommendedName>
</protein>
<sequence>MARITAINKTHHRDIKIRRDKVEAQSANSHMIPVVVSEFLKAATQYPIVFTKNRETGKFACVALCGFEPGENLFWRNGEWDGIYVPLNVARQPFFIGSDDANGSAFVLCIDVESECIDQTEGEALFDAQGDETEYLQSVQAIMGQLVDGESQTGKFTEKLIEYELLTELSLDIKFDNDDKQKIQGIYTVNEEKLNAIAHDALAALHTAGYLPWIYAMVVSLGHIYGLVHRKNTALAKAQQWYQADGEQ</sequence>
<dbReference type="AlphaFoldDB" id="A0A3B0T1Y6"/>
<dbReference type="Pfam" id="PF07277">
    <property type="entry name" value="SapC"/>
    <property type="match status" value="1"/>
</dbReference>
<reference evidence="1" key="1">
    <citation type="submission" date="2018-06" db="EMBL/GenBank/DDBJ databases">
        <authorList>
            <person name="Zhirakovskaya E."/>
        </authorList>
    </citation>
    <scope>NUCLEOTIDE SEQUENCE</scope>
</reference>
<dbReference type="EMBL" id="UOEH01000580">
    <property type="protein sequence ID" value="VAW07377.1"/>
    <property type="molecule type" value="Genomic_DNA"/>
</dbReference>
<organism evidence="1">
    <name type="scientific">hydrothermal vent metagenome</name>
    <dbReference type="NCBI Taxonomy" id="652676"/>
    <lineage>
        <taxon>unclassified sequences</taxon>
        <taxon>metagenomes</taxon>
        <taxon>ecological metagenomes</taxon>
    </lineage>
</organism>
<name>A0A3B0T1Y6_9ZZZZ</name>
<dbReference type="InterPro" id="IPR010836">
    <property type="entry name" value="SapC"/>
</dbReference>
<evidence type="ECO:0008006" key="2">
    <source>
        <dbReference type="Google" id="ProtNLM"/>
    </source>
</evidence>
<proteinExistence type="predicted"/>
<gene>
    <name evidence="1" type="ORF">MNBD_ALPHA05-121</name>
</gene>
<accession>A0A3B0T1Y6</accession>